<keyword evidence="2" id="KW-1185">Reference proteome</keyword>
<dbReference type="Proteomes" id="UP000074866">
    <property type="component" value="Unassembled WGS sequence"/>
</dbReference>
<accession>A0ACC5A045</accession>
<gene>
    <name evidence="1" type="ORF">NS115_03715</name>
</gene>
<protein>
    <submittedName>
        <fullName evidence="1">Uncharacterized protein</fullName>
    </submittedName>
</protein>
<sequence length="92" mass="10227">MYNVTAYSLGDGYTPSHGVTASGERVQQGRTIACPRKLPFGTEVYIPSLNHTYVCTDRGGAIKSGHLDVYFKSVSDAEKFGRQWIEVEVRQK</sequence>
<organism evidence="1 2">
    <name type="scientific">Paenibacillus jamilae</name>
    <dbReference type="NCBI Taxonomy" id="114136"/>
    <lineage>
        <taxon>Bacteria</taxon>
        <taxon>Bacillati</taxon>
        <taxon>Bacillota</taxon>
        <taxon>Bacilli</taxon>
        <taxon>Bacillales</taxon>
        <taxon>Paenibacillaceae</taxon>
        <taxon>Paenibacillus</taxon>
    </lineage>
</organism>
<dbReference type="EMBL" id="LDRX01000015">
    <property type="protein sequence ID" value="KTS84490.1"/>
    <property type="molecule type" value="Genomic_DNA"/>
</dbReference>
<name>A0ACC5A045_9BACL</name>
<reference evidence="1 2" key="1">
    <citation type="journal article" date="2016" name="Front. Microbiol.">
        <title>Genomic Resource of Rice Seed Associated Bacteria.</title>
        <authorList>
            <person name="Midha S."/>
            <person name="Bansal K."/>
            <person name="Sharma S."/>
            <person name="Kumar N."/>
            <person name="Patil P.P."/>
            <person name="Chaudhry V."/>
            <person name="Patil P.B."/>
        </authorList>
    </citation>
    <scope>NUCLEOTIDE SEQUENCE [LARGE SCALE GENOMIC DNA]</scope>
    <source>
        <strain evidence="1 2">NS115</strain>
    </source>
</reference>
<comment type="caution">
    <text evidence="1">The sequence shown here is derived from an EMBL/GenBank/DDBJ whole genome shotgun (WGS) entry which is preliminary data.</text>
</comment>
<proteinExistence type="predicted"/>
<evidence type="ECO:0000313" key="1">
    <source>
        <dbReference type="EMBL" id="KTS84490.1"/>
    </source>
</evidence>
<evidence type="ECO:0000313" key="2">
    <source>
        <dbReference type="Proteomes" id="UP000074866"/>
    </source>
</evidence>